<dbReference type="EMBL" id="OU895879">
    <property type="protein sequence ID" value="CAG9806894.1"/>
    <property type="molecule type" value="Genomic_DNA"/>
</dbReference>
<evidence type="ECO:0000313" key="2">
    <source>
        <dbReference type="Proteomes" id="UP001153620"/>
    </source>
</evidence>
<evidence type="ECO:0000313" key="1">
    <source>
        <dbReference type="EMBL" id="CAG9806894.1"/>
    </source>
</evidence>
<reference evidence="1" key="1">
    <citation type="submission" date="2022-01" db="EMBL/GenBank/DDBJ databases">
        <authorList>
            <person name="King R."/>
        </authorList>
    </citation>
    <scope>NUCLEOTIDE SEQUENCE</scope>
</reference>
<name>A0A9N9S0K1_9DIPT</name>
<dbReference type="AlphaFoldDB" id="A0A9N9S0K1"/>
<keyword evidence="2" id="KW-1185">Reference proteome</keyword>
<sequence length="245" mass="28933">MDVDYLQPTIYHQSDYRTSSSRAHRFKLSNERNFIPFKSHSLCSELKNSRADYRPVSESTKEYPWKINPSRNFRVELAAPIEKVRYIHQFTDKMKADKLIKPLNLYKSRAGDSDAFTRLPREMKLPTAVHPPPIQHYSRETFHANTAGYYPYLDNLVSTTELDFHRHKNYETAKTNLIAQKELPFNSKVAFFTPKTKLIAQYPMFRKYDAKMLCDNSKFTTKVYDRITLMRTRCREVKSEMASSY</sequence>
<organism evidence="1 2">
    <name type="scientific">Chironomus riparius</name>
    <dbReference type="NCBI Taxonomy" id="315576"/>
    <lineage>
        <taxon>Eukaryota</taxon>
        <taxon>Metazoa</taxon>
        <taxon>Ecdysozoa</taxon>
        <taxon>Arthropoda</taxon>
        <taxon>Hexapoda</taxon>
        <taxon>Insecta</taxon>
        <taxon>Pterygota</taxon>
        <taxon>Neoptera</taxon>
        <taxon>Endopterygota</taxon>
        <taxon>Diptera</taxon>
        <taxon>Nematocera</taxon>
        <taxon>Chironomoidea</taxon>
        <taxon>Chironomidae</taxon>
        <taxon>Chironominae</taxon>
        <taxon>Chironomus</taxon>
    </lineage>
</organism>
<dbReference type="OrthoDB" id="10342416at2759"/>
<dbReference type="Proteomes" id="UP001153620">
    <property type="component" value="Chromosome 3"/>
</dbReference>
<accession>A0A9N9S0K1</accession>
<reference evidence="1" key="2">
    <citation type="submission" date="2022-10" db="EMBL/GenBank/DDBJ databases">
        <authorList>
            <consortium name="ENA_rothamsted_submissions"/>
            <consortium name="culmorum"/>
            <person name="King R."/>
        </authorList>
    </citation>
    <scope>NUCLEOTIDE SEQUENCE</scope>
</reference>
<gene>
    <name evidence="1" type="ORF">CHIRRI_LOCUS9748</name>
</gene>
<protein>
    <submittedName>
        <fullName evidence="1">Uncharacterized protein</fullName>
    </submittedName>
</protein>
<proteinExistence type="predicted"/>